<gene>
    <name evidence="7" type="ORF">PCON_08446</name>
</gene>
<dbReference type="PANTHER" id="PTHR21013">
    <property type="entry name" value="ATP SYNTHASE MITOCHONDRIAL F1 COMPLEX ASSEMBLY FACTOR 2/ATP12 PROTEIN, MITOCHONDRIAL PRECURSOR"/>
    <property type="match status" value="1"/>
</dbReference>
<reference evidence="7 8" key="1">
    <citation type="journal article" date="2013" name="PLoS Genet.">
        <title>The genome and development-dependent transcriptomes of Pyronema confluens: a window into fungal evolution.</title>
        <authorList>
            <person name="Traeger S."/>
            <person name="Altegoer F."/>
            <person name="Freitag M."/>
            <person name="Gabaldon T."/>
            <person name="Kempken F."/>
            <person name="Kumar A."/>
            <person name="Marcet-Houben M."/>
            <person name="Poggeler S."/>
            <person name="Stajich J.E."/>
            <person name="Nowrousian M."/>
        </authorList>
    </citation>
    <scope>NUCLEOTIDE SEQUENCE [LARGE SCALE GENOMIC DNA]</scope>
    <source>
        <strain evidence="8">CBS 100304</strain>
        <tissue evidence="7">Vegetative mycelium</tissue>
    </source>
</reference>
<keyword evidence="5" id="KW-0143">Chaperone</keyword>
<keyword evidence="4" id="KW-0496">Mitochondrion</keyword>
<evidence type="ECO:0000256" key="6">
    <source>
        <dbReference type="SAM" id="MobiDB-lite"/>
    </source>
</evidence>
<comment type="subcellular location">
    <subcellularLocation>
        <location evidence="1">Mitochondrion</location>
    </subcellularLocation>
</comment>
<dbReference type="InterPro" id="IPR011419">
    <property type="entry name" value="ATP12_ATP_synth-F1-assembly"/>
</dbReference>
<keyword evidence="3" id="KW-0809">Transit peptide</keyword>
<dbReference type="InterPro" id="IPR023335">
    <property type="entry name" value="ATP12_ortho_dom_sf"/>
</dbReference>
<dbReference type="Gene3D" id="3.30.2180.10">
    <property type="entry name" value="ATP12-like"/>
    <property type="match status" value="1"/>
</dbReference>
<evidence type="ECO:0000313" key="8">
    <source>
        <dbReference type="Proteomes" id="UP000018144"/>
    </source>
</evidence>
<keyword evidence="8" id="KW-1185">Reference proteome</keyword>
<name>U4LDZ5_PYROM</name>
<accession>U4LDZ5</accession>
<dbReference type="PANTHER" id="PTHR21013:SF10">
    <property type="entry name" value="ATP SYNTHASE MITOCHONDRIAL F1 COMPLEX ASSEMBLY FACTOR 2"/>
    <property type="match status" value="1"/>
</dbReference>
<evidence type="ECO:0000313" key="7">
    <source>
        <dbReference type="EMBL" id="CCX30304.1"/>
    </source>
</evidence>
<dbReference type="GO" id="GO:0033615">
    <property type="term" value="P:mitochondrial proton-transporting ATP synthase complex assembly"/>
    <property type="evidence" value="ECO:0007669"/>
    <property type="project" value="TreeGrafter"/>
</dbReference>
<dbReference type="Gene3D" id="1.10.3580.10">
    <property type="entry name" value="ATP12 ATPase"/>
    <property type="match status" value="1"/>
</dbReference>
<dbReference type="OMA" id="QGWVMGL"/>
<dbReference type="EMBL" id="HF935433">
    <property type="protein sequence ID" value="CCX30304.1"/>
    <property type="molecule type" value="Genomic_DNA"/>
</dbReference>
<comment type="similarity">
    <text evidence="2">Belongs to the ATP12 family.</text>
</comment>
<organism evidence="7 8">
    <name type="scientific">Pyronema omphalodes (strain CBS 100304)</name>
    <name type="common">Pyronema confluens</name>
    <dbReference type="NCBI Taxonomy" id="1076935"/>
    <lineage>
        <taxon>Eukaryota</taxon>
        <taxon>Fungi</taxon>
        <taxon>Dikarya</taxon>
        <taxon>Ascomycota</taxon>
        <taxon>Pezizomycotina</taxon>
        <taxon>Pezizomycetes</taxon>
        <taxon>Pezizales</taxon>
        <taxon>Pyronemataceae</taxon>
        <taxon>Pyronema</taxon>
    </lineage>
</organism>
<dbReference type="SUPFAM" id="SSF160909">
    <property type="entry name" value="ATP12-like"/>
    <property type="match status" value="1"/>
</dbReference>
<dbReference type="OrthoDB" id="5322896at2759"/>
<evidence type="ECO:0000256" key="2">
    <source>
        <dbReference type="ARBA" id="ARBA00008231"/>
    </source>
</evidence>
<dbReference type="AlphaFoldDB" id="U4LDZ5"/>
<feature type="region of interest" description="Disordered" evidence="6">
    <location>
        <begin position="37"/>
        <end position="56"/>
    </location>
</feature>
<evidence type="ECO:0000256" key="3">
    <source>
        <dbReference type="ARBA" id="ARBA00022946"/>
    </source>
</evidence>
<dbReference type="STRING" id="1076935.U4LDZ5"/>
<dbReference type="eggNOG" id="KOG3015">
    <property type="taxonomic scope" value="Eukaryota"/>
</dbReference>
<protein>
    <submittedName>
        <fullName evidence="7">Similar to Protein atp12, mitochondrial acc. no. Q9UT16</fullName>
    </submittedName>
</protein>
<dbReference type="InterPro" id="IPR042272">
    <property type="entry name" value="ATP12_ATP_synth-F1-assembly_N"/>
</dbReference>
<evidence type="ECO:0000256" key="5">
    <source>
        <dbReference type="ARBA" id="ARBA00023186"/>
    </source>
</evidence>
<dbReference type="GO" id="GO:0005739">
    <property type="term" value="C:mitochondrion"/>
    <property type="evidence" value="ECO:0007669"/>
    <property type="project" value="UniProtKB-SubCell"/>
</dbReference>
<dbReference type="Pfam" id="PF07542">
    <property type="entry name" value="ATP12"/>
    <property type="match status" value="1"/>
</dbReference>
<sequence>MSAARALLRVSARPAIRLPRTIALVRNFNSTPVTPAVPGPITAQGPPPAAPLPAGSPIAQYRANQKLAFATKKRFWKEVHVVETADGYQIHLDTRPLKTPEKRPLLIPSSKPLLAQAIAVEWSNLRSAADAARSHRTPLTMMASRAIDMAASESEGNVASRSDSVLNLIRYLDTDTVLCYAPTTPEYLREEGRPMLRELQIEAAKPILQHLCSKVWPGLEIWAVDGDEVGIVGKGQPPATRETLLAWMRGLDVWRFVGFERCVQATKSFVIGARMTEEWGPNGAQQWGVEEGAEAASIEVNYQTRQWGEVEDTHDVEKEDVKRQLGAGWLFCAHTK</sequence>
<dbReference type="Proteomes" id="UP000018144">
    <property type="component" value="Unassembled WGS sequence"/>
</dbReference>
<evidence type="ECO:0000256" key="4">
    <source>
        <dbReference type="ARBA" id="ARBA00023128"/>
    </source>
</evidence>
<proteinExistence type="inferred from homology"/>
<evidence type="ECO:0000256" key="1">
    <source>
        <dbReference type="ARBA" id="ARBA00004173"/>
    </source>
</evidence>